<feature type="domain" description="Glycosyl hydrolase family 63 C-terminal" evidence="12">
    <location>
        <begin position="270"/>
        <end position="307"/>
    </location>
</feature>
<evidence type="ECO:0000256" key="7">
    <source>
        <dbReference type="ARBA" id="ARBA00022989"/>
    </source>
</evidence>
<evidence type="ECO:0000256" key="10">
    <source>
        <dbReference type="ARBA" id="ARBA00023295"/>
    </source>
</evidence>
<gene>
    <name evidence="13" type="primary">WDR19_2</name>
    <name evidence="13" type="ORF">FOL47_011259</name>
</gene>
<evidence type="ECO:0000256" key="3">
    <source>
        <dbReference type="ARBA" id="ARBA00022692"/>
    </source>
</evidence>
<dbReference type="PANTHER" id="PTHR10412">
    <property type="entry name" value="MANNOSYL-OLIGOSACCHARIDE GLUCOSIDASE"/>
    <property type="match status" value="1"/>
</dbReference>
<dbReference type="GO" id="GO:0005789">
    <property type="term" value="C:endoplasmic reticulum membrane"/>
    <property type="evidence" value="ECO:0007669"/>
    <property type="project" value="UniProtKB-SubCell"/>
</dbReference>
<comment type="caution">
    <text evidence="13">The sequence shown here is derived from an EMBL/GenBank/DDBJ whole genome shotgun (WGS) entry which is preliminary data.</text>
</comment>
<evidence type="ECO:0000256" key="6">
    <source>
        <dbReference type="ARBA" id="ARBA00022968"/>
    </source>
</evidence>
<evidence type="ECO:0000256" key="9">
    <source>
        <dbReference type="ARBA" id="ARBA00023180"/>
    </source>
</evidence>
<feature type="domain" description="Glycosyl hydrolase family 63 C-terminal" evidence="12">
    <location>
        <begin position="416"/>
        <end position="505"/>
    </location>
</feature>
<dbReference type="SUPFAM" id="SSF48208">
    <property type="entry name" value="Six-hairpin glycosidases"/>
    <property type="match status" value="1"/>
</dbReference>
<dbReference type="InterPro" id="IPR004888">
    <property type="entry name" value="Glycoside_hydrolase_63"/>
</dbReference>
<evidence type="ECO:0000313" key="13">
    <source>
        <dbReference type="EMBL" id="KAF4652130.1"/>
    </source>
</evidence>
<dbReference type="GO" id="GO:0004573">
    <property type="term" value="F:Glc3Man9GlcNAc2 oligosaccharide glucosidase activity"/>
    <property type="evidence" value="ECO:0007669"/>
    <property type="project" value="UniProtKB-EC"/>
</dbReference>
<comment type="similarity">
    <text evidence="2">Belongs to the glycosyl hydrolase 63 family.</text>
</comment>
<evidence type="ECO:0000259" key="12">
    <source>
        <dbReference type="Pfam" id="PF03200"/>
    </source>
</evidence>
<feature type="domain" description="Glycosyl hydrolase family 63 C-terminal" evidence="12">
    <location>
        <begin position="623"/>
        <end position="770"/>
    </location>
</feature>
<dbReference type="EMBL" id="JAAPAO010000960">
    <property type="protein sequence ID" value="KAF4652130.1"/>
    <property type="molecule type" value="Genomic_DNA"/>
</dbReference>
<dbReference type="OrthoDB" id="410058at2759"/>
<keyword evidence="3" id="KW-0812">Transmembrane</keyword>
<evidence type="ECO:0000256" key="8">
    <source>
        <dbReference type="ARBA" id="ARBA00023136"/>
    </source>
</evidence>
<dbReference type="Proteomes" id="UP000591131">
    <property type="component" value="Unassembled WGS sequence"/>
</dbReference>
<dbReference type="InterPro" id="IPR031335">
    <property type="entry name" value="Glyco_hydro_63_C"/>
</dbReference>
<sequence>MGYVVILAYCRFGWILVNFGGFLDEPFGNPPTVVKCAVSLRSTGVVALHTVLSPSTNLLISERSRVTFRYTQHTSTSGQFLAEDARLRSTITINWRIREGEIHVAPQLKNRFVNRTAKLYFYIDDLDGALGDYKISGVDGAMHYKLKWPTVSKFDVAELVKLRKRKIRKEGKILPGFDLIQGGQDCGGPSACLNLWVLDVPRGNVTLDIRLKSKAIVGASEKSDAEEFNERVKSLWPNLNDDMYHAVASVVGGVSDTRGELVMKGGGAVNHSLITMVPSRSFFPRGFLWDEGFHLLLMQEWDPTRALQVDCLPHIQAISSPAKLPMVSEIQPSFEFSVISDWKVTVIKQNTSFLVGNAGALEWLDPERGSSRASAAVQGPATIPCPRPYHCEPSCTAVDDKNNIKHPRERLRHYRLCGDYFEAAYRAASRRYDFLYRTQVSPFSTSDTKCPRWSGRTAAHNLASGLDDYPRGVLVDEGLECHVDLSSWMVLFADTMLKLNSTAVGVRPQRFWRSERSRLQSLLRRKMLTEEGVFSDLIGRQIVEKKRDKEGRVMARPPWVSRQPGQCSPMNGIECDPYSDAPCCSPSGWCGGSEEHCQCEGCIRYLPLEKRLKYDRTFSRKYRLSSEPLHSPHVGYVTIFPLLLGLLDPVTDRQSILATVKVITDELMTPHGLASLAKSDPLYRMGEDYWRGKIWGNINLLAIGALHHYGQVMDDSEMTNVGLAIRKGFMAAVENGFKKKGSIYENFTPDEGQPAGAAPFTGWTAVAYVLATEEDNHWWENAIGFIKGKDESNEFRIDDEL</sequence>
<keyword evidence="10" id="KW-0326">Glycosidase</keyword>
<keyword evidence="9" id="KW-0325">Glycoprotein</keyword>
<evidence type="ECO:0000256" key="11">
    <source>
        <dbReference type="ARBA" id="ARBA00038888"/>
    </source>
</evidence>
<keyword evidence="14" id="KW-1185">Reference proteome</keyword>
<keyword evidence="5" id="KW-0256">Endoplasmic reticulum</keyword>
<comment type="subcellular location">
    <subcellularLocation>
        <location evidence="1">Endoplasmic reticulum membrane</location>
        <topology evidence="1">Single-pass type II membrane protein</topology>
    </subcellularLocation>
</comment>
<dbReference type="Pfam" id="PF03200">
    <property type="entry name" value="Glyco_hydro_63"/>
    <property type="match status" value="3"/>
</dbReference>
<evidence type="ECO:0000256" key="1">
    <source>
        <dbReference type="ARBA" id="ARBA00004648"/>
    </source>
</evidence>
<keyword evidence="8" id="KW-0472">Membrane</keyword>
<proteinExistence type="inferred from homology"/>
<keyword evidence="7" id="KW-1133">Transmembrane helix</keyword>
<dbReference type="GO" id="GO:0006487">
    <property type="term" value="P:protein N-linked glycosylation"/>
    <property type="evidence" value="ECO:0007669"/>
    <property type="project" value="TreeGrafter"/>
</dbReference>
<keyword evidence="4" id="KW-0378">Hydrolase</keyword>
<dbReference type="InterPro" id="IPR008928">
    <property type="entry name" value="6-hairpin_glycosidase_sf"/>
</dbReference>
<evidence type="ECO:0000256" key="2">
    <source>
        <dbReference type="ARBA" id="ARBA00010833"/>
    </source>
</evidence>
<evidence type="ECO:0000313" key="14">
    <source>
        <dbReference type="Proteomes" id="UP000591131"/>
    </source>
</evidence>
<protein>
    <recommendedName>
        <fullName evidence="11">mannosyl-oligosaccharide glucosidase</fullName>
        <ecNumber evidence="11">3.2.1.106</ecNumber>
    </recommendedName>
</protein>
<organism evidence="13 14">
    <name type="scientific">Perkinsus chesapeaki</name>
    <name type="common">Clam parasite</name>
    <name type="synonym">Perkinsus andrewsi</name>
    <dbReference type="NCBI Taxonomy" id="330153"/>
    <lineage>
        <taxon>Eukaryota</taxon>
        <taxon>Sar</taxon>
        <taxon>Alveolata</taxon>
        <taxon>Perkinsozoa</taxon>
        <taxon>Perkinsea</taxon>
        <taxon>Perkinsida</taxon>
        <taxon>Perkinsidae</taxon>
        <taxon>Perkinsus</taxon>
    </lineage>
</organism>
<accession>A0A7J6KYA9</accession>
<dbReference type="EC" id="3.2.1.106" evidence="11"/>
<dbReference type="Gene3D" id="1.50.10.10">
    <property type="match status" value="2"/>
</dbReference>
<evidence type="ECO:0000256" key="4">
    <source>
        <dbReference type="ARBA" id="ARBA00022801"/>
    </source>
</evidence>
<reference evidence="13 14" key="1">
    <citation type="submission" date="2020-04" db="EMBL/GenBank/DDBJ databases">
        <title>Perkinsus chesapeaki whole genome sequence.</title>
        <authorList>
            <person name="Bogema D.R."/>
        </authorList>
    </citation>
    <scope>NUCLEOTIDE SEQUENCE [LARGE SCALE GENOMIC DNA]</scope>
    <source>
        <strain evidence="13">ATCC PRA-425</strain>
    </source>
</reference>
<dbReference type="AlphaFoldDB" id="A0A7J6KYA9"/>
<dbReference type="InterPro" id="IPR012341">
    <property type="entry name" value="6hp_glycosidase-like_sf"/>
</dbReference>
<dbReference type="PANTHER" id="PTHR10412:SF11">
    <property type="entry name" value="MANNOSYL-OLIGOSACCHARIDE GLUCOSIDASE"/>
    <property type="match status" value="1"/>
</dbReference>
<keyword evidence="6" id="KW-0735">Signal-anchor</keyword>
<name>A0A7J6KYA9_PERCH</name>
<dbReference type="GO" id="GO:0009311">
    <property type="term" value="P:oligosaccharide metabolic process"/>
    <property type="evidence" value="ECO:0007669"/>
    <property type="project" value="InterPro"/>
</dbReference>
<evidence type="ECO:0000256" key="5">
    <source>
        <dbReference type="ARBA" id="ARBA00022824"/>
    </source>
</evidence>